<keyword evidence="8 9" id="KW-0472">Membrane</keyword>
<evidence type="ECO:0000256" key="4">
    <source>
        <dbReference type="ARBA" id="ARBA00022692"/>
    </source>
</evidence>
<reference evidence="11" key="1">
    <citation type="journal article" date="2016" name="Proc. Natl. Acad. Sci. U.S.A.">
        <title>Comparative genomics of biotechnologically important yeasts.</title>
        <authorList>
            <person name="Riley R."/>
            <person name="Haridas S."/>
            <person name="Wolfe K.H."/>
            <person name="Lopes M.R."/>
            <person name="Hittinger C.T."/>
            <person name="Goeker M."/>
            <person name="Salamov A.A."/>
            <person name="Wisecaver J.H."/>
            <person name="Long T.M."/>
            <person name="Calvey C.H."/>
            <person name="Aerts A.L."/>
            <person name="Barry K.W."/>
            <person name="Choi C."/>
            <person name="Clum A."/>
            <person name="Coughlan A.Y."/>
            <person name="Deshpande S."/>
            <person name="Douglass A.P."/>
            <person name="Hanson S.J."/>
            <person name="Klenk H.-P."/>
            <person name="LaButti K.M."/>
            <person name="Lapidus A."/>
            <person name="Lindquist E.A."/>
            <person name="Lipzen A.M."/>
            <person name="Meier-Kolthoff J.P."/>
            <person name="Ohm R.A."/>
            <person name="Otillar R.P."/>
            <person name="Pangilinan J.L."/>
            <person name="Peng Y."/>
            <person name="Rokas A."/>
            <person name="Rosa C.A."/>
            <person name="Scheuner C."/>
            <person name="Sibirny A.A."/>
            <person name="Slot J.C."/>
            <person name="Stielow J.B."/>
            <person name="Sun H."/>
            <person name="Kurtzman C.P."/>
            <person name="Blackwell M."/>
            <person name="Grigoriev I.V."/>
            <person name="Jeffries T.W."/>
        </authorList>
    </citation>
    <scope>NUCLEOTIDE SEQUENCE [LARGE SCALE GENOMIC DNA]</scope>
    <source>
        <strain evidence="11">NRRL Y-1626</strain>
    </source>
</reference>
<keyword evidence="11" id="KW-1185">Reference proteome</keyword>
<dbReference type="GO" id="GO:0046961">
    <property type="term" value="F:proton-transporting ATPase activity, rotational mechanism"/>
    <property type="evidence" value="ECO:0007669"/>
    <property type="project" value="InterPro"/>
</dbReference>
<keyword evidence="5" id="KW-0375">Hydrogen ion transport</keyword>
<dbReference type="AlphaFoldDB" id="A0A1B7TK09"/>
<comment type="similarity">
    <text evidence="2">Belongs to the V-ATPase e1/e2 subunit family.</text>
</comment>
<dbReference type="GO" id="GO:0007035">
    <property type="term" value="P:vacuolar acidification"/>
    <property type="evidence" value="ECO:0007669"/>
    <property type="project" value="TreeGrafter"/>
</dbReference>
<dbReference type="GO" id="GO:0000220">
    <property type="term" value="C:vacuolar proton-transporting V-type ATPase, V0 domain"/>
    <property type="evidence" value="ECO:0007669"/>
    <property type="project" value="TreeGrafter"/>
</dbReference>
<gene>
    <name evidence="10" type="ORF">HANVADRAFT_51018</name>
</gene>
<feature type="transmembrane region" description="Helical" evidence="9">
    <location>
        <begin position="6"/>
        <end position="25"/>
    </location>
</feature>
<evidence type="ECO:0000256" key="1">
    <source>
        <dbReference type="ARBA" id="ARBA00004127"/>
    </source>
</evidence>
<evidence type="ECO:0000256" key="2">
    <source>
        <dbReference type="ARBA" id="ARBA00008328"/>
    </source>
</evidence>
<keyword evidence="3" id="KW-0813">Transport</keyword>
<keyword evidence="7" id="KW-0406">Ion transport</keyword>
<evidence type="ECO:0000256" key="3">
    <source>
        <dbReference type="ARBA" id="ARBA00022448"/>
    </source>
</evidence>
<organism evidence="10 11">
    <name type="scientific">Hanseniaspora valbyensis NRRL Y-1626</name>
    <dbReference type="NCBI Taxonomy" id="766949"/>
    <lineage>
        <taxon>Eukaryota</taxon>
        <taxon>Fungi</taxon>
        <taxon>Dikarya</taxon>
        <taxon>Ascomycota</taxon>
        <taxon>Saccharomycotina</taxon>
        <taxon>Saccharomycetes</taxon>
        <taxon>Saccharomycodales</taxon>
        <taxon>Saccharomycodaceae</taxon>
        <taxon>Hanseniaspora</taxon>
    </lineage>
</organism>
<dbReference type="OrthoDB" id="1508846at2759"/>
<dbReference type="PANTHER" id="PTHR12263:SF0">
    <property type="entry name" value="V-TYPE PROTON ATPASE SUBUNIT"/>
    <property type="match status" value="1"/>
</dbReference>
<evidence type="ECO:0000256" key="5">
    <source>
        <dbReference type="ARBA" id="ARBA00022781"/>
    </source>
</evidence>
<dbReference type="PANTHER" id="PTHR12263">
    <property type="entry name" value="VACUOLAR ATP SYNTHASE SUBUNIT H"/>
    <property type="match status" value="1"/>
</dbReference>
<name>A0A1B7TK09_9ASCO</name>
<proteinExistence type="inferred from homology"/>
<evidence type="ECO:0000256" key="7">
    <source>
        <dbReference type="ARBA" id="ARBA00023065"/>
    </source>
</evidence>
<evidence type="ECO:0000256" key="8">
    <source>
        <dbReference type="ARBA" id="ARBA00023136"/>
    </source>
</evidence>
<comment type="subcellular location">
    <subcellularLocation>
        <location evidence="1">Endomembrane system</location>
        <topology evidence="1">Multi-pass membrane protein</topology>
    </subcellularLocation>
</comment>
<keyword evidence="4 9" id="KW-0812">Transmembrane</keyword>
<evidence type="ECO:0000256" key="9">
    <source>
        <dbReference type="SAM" id="Phobius"/>
    </source>
</evidence>
<protein>
    <submittedName>
        <fullName evidence="10">V-type proton ATPase subunit E</fullName>
    </submittedName>
</protein>
<dbReference type="GO" id="GO:0012505">
    <property type="term" value="C:endomembrane system"/>
    <property type="evidence" value="ECO:0007669"/>
    <property type="project" value="UniProtKB-SubCell"/>
</dbReference>
<evidence type="ECO:0000256" key="6">
    <source>
        <dbReference type="ARBA" id="ARBA00022989"/>
    </source>
</evidence>
<sequence length="80" mass="9370">MSSFYTVVQIFLIVSMVNIAAWLYAPRNQALRAKKSITVFRSTFILTTSMMFLMWAITYLSQLHPLVEPRRSDLRVEQKI</sequence>
<evidence type="ECO:0000313" key="10">
    <source>
        <dbReference type="EMBL" id="OBA29081.1"/>
    </source>
</evidence>
<dbReference type="InterPro" id="IPR008389">
    <property type="entry name" value="ATPase_V0-cplx_e1/e2_su"/>
</dbReference>
<comment type="caution">
    <text evidence="10">The sequence shown here is derived from an EMBL/GenBank/DDBJ whole genome shotgun (WGS) entry which is preliminary data.</text>
</comment>
<keyword evidence="6 9" id="KW-1133">Transmembrane helix</keyword>
<evidence type="ECO:0000313" key="11">
    <source>
        <dbReference type="Proteomes" id="UP000092321"/>
    </source>
</evidence>
<dbReference type="Pfam" id="PF05493">
    <property type="entry name" value="ATP_synt_H"/>
    <property type="match status" value="1"/>
</dbReference>
<dbReference type="EMBL" id="LXPE01000001">
    <property type="protein sequence ID" value="OBA29081.1"/>
    <property type="molecule type" value="Genomic_DNA"/>
</dbReference>
<dbReference type="Proteomes" id="UP000092321">
    <property type="component" value="Unassembled WGS sequence"/>
</dbReference>
<feature type="transmembrane region" description="Helical" evidence="9">
    <location>
        <begin position="37"/>
        <end position="57"/>
    </location>
</feature>
<accession>A0A1B7TK09</accession>